<evidence type="ECO:0000313" key="1">
    <source>
        <dbReference type="EMBL" id="KNC67931.1"/>
    </source>
</evidence>
<comment type="caution">
    <text evidence="1">The sequence shown here is derived from an EMBL/GenBank/DDBJ whole genome shotgun (WGS) entry which is preliminary data.</text>
</comment>
<name>A0A0L0EU42_9GAMM</name>
<accession>A0A0L0EU42</accession>
<protein>
    <submittedName>
        <fullName evidence="1">Uncharacterized protein</fullName>
    </submittedName>
</protein>
<proteinExistence type="predicted"/>
<evidence type="ECO:0000313" key="2">
    <source>
        <dbReference type="Proteomes" id="UP000036850"/>
    </source>
</evidence>
<sequence length="64" mass="7462">MYKQAKKKTARLPNLLLKMRLQTTEPVTQEALDTTIYTGELERKKGANIVFTCCYLRRAQFPLK</sequence>
<reference evidence="2" key="1">
    <citation type="submission" date="2015-07" db="EMBL/GenBank/DDBJ databases">
        <title>Draft genome sequence of a Pseudoalteromonas rubra strain, OCN096, isolated from Kaneohe Bay, Oahu, Hawaii.</title>
        <authorList>
            <person name="Beurmann S."/>
            <person name="Ushijima B."/>
            <person name="Belcaid M."/>
            <person name="Callahan S.M."/>
            <person name="Aeby G.S."/>
        </authorList>
    </citation>
    <scope>NUCLEOTIDE SEQUENCE [LARGE SCALE GENOMIC DNA]</scope>
    <source>
        <strain evidence="2">OCN096</strain>
    </source>
</reference>
<dbReference type="EMBL" id="LFZX01000043">
    <property type="protein sequence ID" value="KNC67931.1"/>
    <property type="molecule type" value="Genomic_DNA"/>
</dbReference>
<organism evidence="1 2">
    <name type="scientific">Pseudoalteromonas rubra</name>
    <dbReference type="NCBI Taxonomy" id="43658"/>
    <lineage>
        <taxon>Bacteria</taxon>
        <taxon>Pseudomonadati</taxon>
        <taxon>Pseudomonadota</taxon>
        <taxon>Gammaproteobacteria</taxon>
        <taxon>Alteromonadales</taxon>
        <taxon>Pseudoalteromonadaceae</taxon>
        <taxon>Pseudoalteromonas</taxon>
    </lineage>
</organism>
<dbReference type="OrthoDB" id="5617889at2"/>
<dbReference type="Proteomes" id="UP000036850">
    <property type="component" value="Unassembled WGS sequence"/>
</dbReference>
<dbReference type="PATRIC" id="fig|43658.6.peg.4825"/>
<dbReference type="AlphaFoldDB" id="A0A0L0EU42"/>
<gene>
    <name evidence="1" type="ORF">AC626_07860</name>
</gene>